<dbReference type="InterPro" id="IPR013783">
    <property type="entry name" value="Ig-like_fold"/>
</dbReference>
<evidence type="ECO:0000313" key="11">
    <source>
        <dbReference type="Proteomes" id="UP000306791"/>
    </source>
</evidence>
<dbReference type="InterPro" id="IPR036942">
    <property type="entry name" value="Beta-barrel_TonB_sf"/>
</dbReference>
<keyword evidence="2 7" id="KW-0813">Transport</keyword>
<proteinExistence type="inferred from homology"/>
<dbReference type="PROSITE" id="PS52016">
    <property type="entry name" value="TONB_DEPENDENT_REC_3"/>
    <property type="match status" value="1"/>
</dbReference>
<organism evidence="10 11">
    <name type="scientific">Microbulbifer harenosus</name>
    <dbReference type="NCBI Taxonomy" id="2576840"/>
    <lineage>
        <taxon>Bacteria</taxon>
        <taxon>Pseudomonadati</taxon>
        <taxon>Pseudomonadota</taxon>
        <taxon>Gammaproteobacteria</taxon>
        <taxon>Cellvibrionales</taxon>
        <taxon>Microbulbiferaceae</taxon>
        <taxon>Microbulbifer</taxon>
    </lineage>
</organism>
<dbReference type="SUPFAM" id="SSF49478">
    <property type="entry name" value="Cna protein B-type domain"/>
    <property type="match status" value="1"/>
</dbReference>
<dbReference type="Gene3D" id="2.40.170.20">
    <property type="entry name" value="TonB-dependent receptor, beta-barrel domain"/>
    <property type="match status" value="1"/>
</dbReference>
<dbReference type="EMBL" id="VANI01000006">
    <property type="protein sequence ID" value="TLM78349.1"/>
    <property type="molecule type" value="Genomic_DNA"/>
</dbReference>
<name>A0ABY2UJH2_9GAMM</name>
<comment type="similarity">
    <text evidence="7">Belongs to the TonB-dependent receptor family.</text>
</comment>
<keyword evidence="4 7" id="KW-0812">Transmembrane</keyword>
<evidence type="ECO:0000256" key="8">
    <source>
        <dbReference type="SAM" id="SignalP"/>
    </source>
</evidence>
<dbReference type="InterPro" id="IPR057601">
    <property type="entry name" value="Oar-like_b-barrel"/>
</dbReference>
<dbReference type="Proteomes" id="UP000306791">
    <property type="component" value="Unassembled WGS sequence"/>
</dbReference>
<dbReference type="Pfam" id="PF13620">
    <property type="entry name" value="CarboxypepD_reg"/>
    <property type="match status" value="1"/>
</dbReference>
<accession>A0ABY2UJH2</accession>
<feature type="signal peptide" evidence="8">
    <location>
        <begin position="1"/>
        <end position="37"/>
    </location>
</feature>
<dbReference type="Pfam" id="PF25183">
    <property type="entry name" value="OMP_b-brl_4"/>
    <property type="match status" value="1"/>
</dbReference>
<evidence type="ECO:0000259" key="9">
    <source>
        <dbReference type="Pfam" id="PF25183"/>
    </source>
</evidence>
<dbReference type="PANTHER" id="PTHR30069:SF46">
    <property type="entry name" value="OAR PROTEIN"/>
    <property type="match status" value="1"/>
</dbReference>
<dbReference type="SUPFAM" id="SSF56935">
    <property type="entry name" value="Porins"/>
    <property type="match status" value="1"/>
</dbReference>
<comment type="caution">
    <text evidence="10">The sequence shown here is derived from an EMBL/GenBank/DDBJ whole genome shotgun (WGS) entry which is preliminary data.</text>
</comment>
<keyword evidence="10" id="KW-0675">Receptor</keyword>
<feature type="domain" description="TonB-dependent transporter Oar-like beta-barrel" evidence="9">
    <location>
        <begin position="568"/>
        <end position="948"/>
    </location>
</feature>
<dbReference type="PANTHER" id="PTHR30069">
    <property type="entry name" value="TONB-DEPENDENT OUTER MEMBRANE RECEPTOR"/>
    <property type="match status" value="1"/>
</dbReference>
<evidence type="ECO:0000256" key="1">
    <source>
        <dbReference type="ARBA" id="ARBA00004571"/>
    </source>
</evidence>
<evidence type="ECO:0000256" key="7">
    <source>
        <dbReference type="PROSITE-ProRule" id="PRU01360"/>
    </source>
</evidence>
<keyword evidence="8" id="KW-0732">Signal</keyword>
<evidence type="ECO:0000313" key="10">
    <source>
        <dbReference type="EMBL" id="TLM78349.1"/>
    </source>
</evidence>
<evidence type="ECO:0000256" key="3">
    <source>
        <dbReference type="ARBA" id="ARBA00022452"/>
    </source>
</evidence>
<dbReference type="Gene3D" id="2.60.40.10">
    <property type="entry name" value="Immunoglobulins"/>
    <property type="match status" value="1"/>
</dbReference>
<evidence type="ECO:0000256" key="4">
    <source>
        <dbReference type="ARBA" id="ARBA00022692"/>
    </source>
</evidence>
<evidence type="ECO:0000256" key="5">
    <source>
        <dbReference type="ARBA" id="ARBA00023136"/>
    </source>
</evidence>
<protein>
    <submittedName>
        <fullName evidence="10">TonB-dependent receptor</fullName>
    </submittedName>
</protein>
<keyword evidence="3 7" id="KW-1134">Transmembrane beta strand</keyword>
<dbReference type="RefSeq" id="WP_138234847.1">
    <property type="nucleotide sequence ID" value="NZ_CP185860.1"/>
</dbReference>
<gene>
    <name evidence="10" type="ORF">FDY93_06010</name>
</gene>
<evidence type="ECO:0000256" key="2">
    <source>
        <dbReference type="ARBA" id="ARBA00022448"/>
    </source>
</evidence>
<reference evidence="10 11" key="1">
    <citation type="submission" date="2019-05" db="EMBL/GenBank/DDBJ databases">
        <title>Microbulbifer harenosus sp. nov., an alginate-degrading bacterium isolated from coastal sand.</title>
        <authorList>
            <person name="Huang H."/>
            <person name="Mo K."/>
            <person name="Bao S."/>
        </authorList>
    </citation>
    <scope>NUCLEOTIDE SEQUENCE [LARGE SCALE GENOMIC DNA]</scope>
    <source>
        <strain evidence="10 11">HB161719</strain>
    </source>
</reference>
<keyword evidence="5 7" id="KW-0472">Membrane</keyword>
<feature type="chain" id="PRO_5046642608" evidence="8">
    <location>
        <begin position="38"/>
        <end position="986"/>
    </location>
</feature>
<keyword evidence="6 7" id="KW-0998">Cell outer membrane</keyword>
<dbReference type="InterPro" id="IPR039426">
    <property type="entry name" value="TonB-dep_rcpt-like"/>
</dbReference>
<sequence>MFDRNASAKNKLQRHLLAMAIGTAVGVASLGTPVALAANSDGAIVGTLETTEAAVSGVEVTIRNKDNGLTRTAKADSKGRYRFSRLPVGNYEVFIVVDGEPQVLAPNVRVTIGTTTEVAEDQGEIEEVAVIGQRGRLQIDTATSESGVTFSAADLEMLPVGRSLESVALMAPGTVSGTAFGGVSFGGSSVGENAVFINGLNVSDVETGVSAGSVPFSFLEEAQIKTGGYSVEFGRTTGGVTNAVVKSGTNEFKYGFSTYYEPAALRGGGTDGYNANGERVSSNKLADSDDFSTSFYASGPLIQDKLFYYVVYEPRNNRSEGHTLNGGTTWETKDDSAFWGGKVDWLITDDHALELIAFSDERESVTDNYDDGEYLQTAFVERGGKNYLATYTGQVTDNFLIKAMYGESEGNYDASDTSGFECAYVYDNRVDEQLGCTTSRQFDARDNGREAFRLDMEYALGDHLLRFGMDDEVRTTVMNRLTTGPDQQYYQIYDATPGDAVNGGTVAGDAYVIAWTKNSTGEFEAETSAFYLEDVWSVTSNITATLGVRFDEFDTKDAGGNSFLKVDDMISPRFGVAWDINGDGSSKLFANLGRYYFPLANGLVAREGGGSLDLRTYHELEGFTSETTASGYTNVTPILGAQIGDVYQVGNSTAGLSGAEAVVDNDLEASYQDELILGYEKLVAESWKLGVRGIARRFENAIEDMKINVDVAGCGNISGWVFANPGRELTLTRECDDGQTRQISIDLAKNQMPGLDGQPLGGPVPERSYNAIELILDRQFADRWSFNTSYTWSRSYGNYEGGVNSDTGNDIPGWTEAGDNVAYLLGNYGRLPNDRTHSLKMRGIYALTDSLSLSASFSMISGRPINARAQGNPFTDSESYDFNYVCVENCSGDYTNAERTFARLNKGQYGDLDWINTLDLGAAYRTQVAGRDVSLRADIFNVLNSQSVTDVDEILRYTMATNSDDFLSPTAFQTPRSVRLSASVDF</sequence>
<keyword evidence="11" id="KW-1185">Reference proteome</keyword>
<evidence type="ECO:0000256" key="6">
    <source>
        <dbReference type="ARBA" id="ARBA00023237"/>
    </source>
</evidence>
<comment type="subcellular location">
    <subcellularLocation>
        <location evidence="1 7">Cell outer membrane</location>
        <topology evidence="1 7">Multi-pass membrane protein</topology>
    </subcellularLocation>
</comment>